<dbReference type="Gene3D" id="3.40.50.300">
    <property type="entry name" value="P-loop containing nucleotide triphosphate hydrolases"/>
    <property type="match status" value="2"/>
</dbReference>
<evidence type="ECO:0000313" key="6">
    <source>
        <dbReference type="Proteomes" id="UP000240760"/>
    </source>
</evidence>
<dbReference type="STRING" id="983965.A0A2T4CFG1"/>
<dbReference type="GO" id="GO:0016787">
    <property type="term" value="F:hydrolase activity"/>
    <property type="evidence" value="ECO:0007669"/>
    <property type="project" value="UniProtKB-KW"/>
</dbReference>
<dbReference type="SMART" id="SM00487">
    <property type="entry name" value="DEXDc"/>
    <property type="match status" value="1"/>
</dbReference>
<name>A0A2T4CFG1_TRILO</name>
<dbReference type="InterPro" id="IPR001650">
    <property type="entry name" value="Helicase_C-like"/>
</dbReference>
<dbReference type="SUPFAM" id="SSF52540">
    <property type="entry name" value="P-loop containing nucleoside triphosphate hydrolases"/>
    <property type="match status" value="1"/>
</dbReference>
<feature type="region of interest" description="Disordered" evidence="2">
    <location>
        <begin position="426"/>
        <end position="450"/>
    </location>
</feature>
<feature type="compositionally biased region" description="Basic and acidic residues" evidence="2">
    <location>
        <begin position="620"/>
        <end position="644"/>
    </location>
</feature>
<dbReference type="PANTHER" id="PTHR47396">
    <property type="entry name" value="TYPE I RESTRICTION ENZYME ECOKI R PROTEIN"/>
    <property type="match status" value="1"/>
</dbReference>
<keyword evidence="1" id="KW-0067">ATP-binding</keyword>
<dbReference type="PROSITE" id="PS51192">
    <property type="entry name" value="HELICASE_ATP_BIND_1"/>
    <property type="match status" value="1"/>
</dbReference>
<sequence>MLQTLLRRLFRPDAGTGVPKSLTVTKQLRTYAATAALSNKLKLRDYQLECIKSVVLSLKRGHKRVGISLATGSGKTVIFTQLIDKVHDRVKDANQTLILAHRRELVEQAAKHCQLAYPDKKIEIEMGSLHASGTADITIASVQSITSRDRLEKYDPSRFKLVLVDEAHHIVAPGYLRTLKHFGLDEKRHNSPVLVGVSATFSRFDGVKLGAAIDEIVYHKDYVDMISDKWLSDVVFTTVESSANLSKVKSGAFGDFQTGELSKVVNTDTINDITVRSWMAKAPDRKSTLVFCVDLAHVSGLTKKFREHGFDARYVTGDTPKVERSAILDAFKNREFPVLVNCGVFTEGTDIPNIDCIVLARPTRSRNLLVQMIGRGMRLHPDKKNCHVIDMVSSLETGIVTTPTLFGLDPNELVENASVDDMRKIKDQKAADAEQQQGDSPGASSGPSPAVTFTDYSSVLDLIADTSGERHIRAISQYAWVQVGPERFVLSAPSGSYIRIERLPEQKGSSEPTYHAIEVRALPPGVAKSPYAAPREILKAATFNDAVHGADSYAASAFPHTFIHRHQSWRRLPPTQGQVDFINKLRGKSRPLTSAELTKGRAADMITKLKHGARGQFARMEAEQRRRERTRYSVETRRDREHVRVGPLSA</sequence>
<dbReference type="Pfam" id="PF00271">
    <property type="entry name" value="Helicase_C"/>
    <property type="match status" value="1"/>
</dbReference>
<feature type="domain" description="Helicase C-terminal" evidence="4">
    <location>
        <begin position="274"/>
        <end position="419"/>
    </location>
</feature>
<feature type="compositionally biased region" description="Low complexity" evidence="2">
    <location>
        <begin position="433"/>
        <end position="450"/>
    </location>
</feature>
<keyword evidence="1" id="KW-0347">Helicase</keyword>
<dbReference type="Proteomes" id="UP000240760">
    <property type="component" value="Unassembled WGS sequence"/>
</dbReference>
<dbReference type="GO" id="GO:0070125">
    <property type="term" value="P:mitochondrial translational elongation"/>
    <property type="evidence" value="ECO:0007669"/>
    <property type="project" value="TreeGrafter"/>
</dbReference>
<evidence type="ECO:0000259" key="3">
    <source>
        <dbReference type="PROSITE" id="PS51192"/>
    </source>
</evidence>
<dbReference type="EMBL" id="KZ679127">
    <property type="protein sequence ID" value="PTB80286.1"/>
    <property type="molecule type" value="Genomic_DNA"/>
</dbReference>
<keyword evidence="5" id="KW-0378">Hydrolase</keyword>
<dbReference type="InterPro" id="IPR050742">
    <property type="entry name" value="Helicase_Restrict-Modif_Enz"/>
</dbReference>
<dbReference type="GO" id="GO:0005524">
    <property type="term" value="F:ATP binding"/>
    <property type="evidence" value="ECO:0007669"/>
    <property type="project" value="InterPro"/>
</dbReference>
<dbReference type="OrthoDB" id="16911at2759"/>
<keyword evidence="6" id="KW-1185">Reference proteome</keyword>
<dbReference type="GO" id="GO:0005759">
    <property type="term" value="C:mitochondrial matrix"/>
    <property type="evidence" value="ECO:0007669"/>
    <property type="project" value="TreeGrafter"/>
</dbReference>
<dbReference type="InterPro" id="IPR027417">
    <property type="entry name" value="P-loop_NTPase"/>
</dbReference>
<feature type="domain" description="Helicase ATP-binding" evidence="3">
    <location>
        <begin position="56"/>
        <end position="219"/>
    </location>
</feature>
<dbReference type="PANTHER" id="PTHR47396:SF1">
    <property type="entry name" value="ATP-DEPENDENT HELICASE IRC3-RELATED"/>
    <property type="match status" value="1"/>
</dbReference>
<reference evidence="5 6" key="1">
    <citation type="submission" date="2016-07" db="EMBL/GenBank/DDBJ databases">
        <title>Multiple horizontal gene transfer events from other fungi enriched the ability of initially mycotrophic Trichoderma (Ascomycota) to feed on dead plant biomass.</title>
        <authorList>
            <consortium name="DOE Joint Genome Institute"/>
            <person name="Aerts A."/>
            <person name="Atanasova L."/>
            <person name="Chenthamara K."/>
            <person name="Zhang J."/>
            <person name="Grujic M."/>
            <person name="Henrissat B."/>
            <person name="Kuo A."/>
            <person name="Salamov A."/>
            <person name="Lipzen A."/>
            <person name="Labutti K."/>
            <person name="Barry K."/>
            <person name="Miao Y."/>
            <person name="Rahimi M.J."/>
            <person name="Shen Q."/>
            <person name="Grigoriev I.V."/>
            <person name="Kubicek C.P."/>
            <person name="Druzhinina I.S."/>
        </authorList>
    </citation>
    <scope>NUCLEOTIDE SEQUENCE [LARGE SCALE GENOMIC DNA]</scope>
    <source>
        <strain evidence="5 6">ATCC 18648</strain>
    </source>
</reference>
<dbReference type="GO" id="GO:0032042">
    <property type="term" value="P:mitochondrial DNA metabolic process"/>
    <property type="evidence" value="ECO:0007669"/>
    <property type="project" value="TreeGrafter"/>
</dbReference>
<dbReference type="CDD" id="cd18799">
    <property type="entry name" value="SF2_C_EcoAI-like"/>
    <property type="match status" value="1"/>
</dbReference>
<dbReference type="AlphaFoldDB" id="A0A2T4CFG1"/>
<dbReference type="GO" id="GO:0000403">
    <property type="term" value="F:Y-form DNA binding"/>
    <property type="evidence" value="ECO:0007669"/>
    <property type="project" value="TreeGrafter"/>
</dbReference>
<feature type="region of interest" description="Disordered" evidence="2">
    <location>
        <begin position="619"/>
        <end position="650"/>
    </location>
</feature>
<proteinExistence type="predicted"/>
<keyword evidence="1" id="KW-0547">Nucleotide-binding</keyword>
<dbReference type="PROSITE" id="PS51194">
    <property type="entry name" value="HELICASE_CTER"/>
    <property type="match status" value="1"/>
</dbReference>
<evidence type="ECO:0000256" key="1">
    <source>
        <dbReference type="ARBA" id="ARBA00022806"/>
    </source>
</evidence>
<evidence type="ECO:0000259" key="4">
    <source>
        <dbReference type="PROSITE" id="PS51194"/>
    </source>
</evidence>
<dbReference type="InterPro" id="IPR014001">
    <property type="entry name" value="Helicase_ATP-bd"/>
</dbReference>
<evidence type="ECO:0000256" key="2">
    <source>
        <dbReference type="SAM" id="MobiDB-lite"/>
    </source>
</evidence>
<protein>
    <submittedName>
        <fullName evidence="5">P-loop containing nucleoside triphosphate hydrolase protein</fullName>
    </submittedName>
</protein>
<accession>A0A2T4CFG1</accession>
<dbReference type="SMART" id="SM00490">
    <property type="entry name" value="HELICc"/>
    <property type="match status" value="1"/>
</dbReference>
<evidence type="ECO:0000313" key="5">
    <source>
        <dbReference type="EMBL" id="PTB80286.1"/>
    </source>
</evidence>
<organism evidence="5 6">
    <name type="scientific">Trichoderma longibrachiatum ATCC 18648</name>
    <dbReference type="NCBI Taxonomy" id="983965"/>
    <lineage>
        <taxon>Eukaryota</taxon>
        <taxon>Fungi</taxon>
        <taxon>Dikarya</taxon>
        <taxon>Ascomycota</taxon>
        <taxon>Pezizomycotina</taxon>
        <taxon>Sordariomycetes</taxon>
        <taxon>Hypocreomycetidae</taxon>
        <taxon>Hypocreales</taxon>
        <taxon>Hypocreaceae</taxon>
        <taxon>Trichoderma</taxon>
    </lineage>
</organism>
<dbReference type="InterPro" id="IPR006935">
    <property type="entry name" value="Helicase/UvrB_N"/>
</dbReference>
<dbReference type="GO" id="GO:0036121">
    <property type="term" value="F:double-stranded DNA helicase activity"/>
    <property type="evidence" value="ECO:0007669"/>
    <property type="project" value="TreeGrafter"/>
</dbReference>
<dbReference type="GO" id="GO:0061749">
    <property type="term" value="F:forked DNA-dependent helicase activity"/>
    <property type="evidence" value="ECO:0007669"/>
    <property type="project" value="TreeGrafter"/>
</dbReference>
<gene>
    <name evidence="5" type="ORF">M440DRAFT_1369349</name>
</gene>
<dbReference type="CDD" id="cd18032">
    <property type="entry name" value="DEXHc_RE_I_III_res"/>
    <property type="match status" value="1"/>
</dbReference>
<dbReference type="Pfam" id="PF04851">
    <property type="entry name" value="ResIII"/>
    <property type="match status" value="1"/>
</dbReference>